<dbReference type="EMBL" id="JBHPKH010000024">
    <property type="protein sequence ID" value="MFC1572617.1"/>
    <property type="molecule type" value="Genomic_DNA"/>
</dbReference>
<comment type="caution">
    <text evidence="2">The sequence shown here is derived from an EMBL/GenBank/DDBJ whole genome shotgun (WGS) entry which is preliminary data.</text>
</comment>
<sequence>MRYLLLVLSLLLGLFNAASADPIPNEMVHVPAGFFIMGDGDAYCGNDELRVTLTRDFLLGQPYSCMKSG</sequence>
<reference evidence="2 3" key="1">
    <citation type="submission" date="2024-09" db="EMBL/GenBank/DDBJ databases">
        <authorList>
            <person name="D'Angelo T."/>
        </authorList>
    </citation>
    <scope>NUCLEOTIDE SEQUENCE [LARGE SCALE GENOMIC DNA]</scope>
    <source>
        <strain evidence="2">SAG AM-320-E07</strain>
    </source>
</reference>
<gene>
    <name evidence="2" type="ORF">ACFL6M_03355</name>
</gene>
<organism evidence="2 3">
    <name type="scientific">Eiseniibacteriota bacterium</name>
    <dbReference type="NCBI Taxonomy" id="2212470"/>
    <lineage>
        <taxon>Bacteria</taxon>
        <taxon>Candidatus Eiseniibacteriota</taxon>
    </lineage>
</organism>
<protein>
    <recommendedName>
        <fullName evidence="4">Sulfatase-modifying factor enzyme domain-containing protein</fullName>
    </recommendedName>
</protein>
<evidence type="ECO:0000313" key="3">
    <source>
        <dbReference type="Proteomes" id="UP001593833"/>
    </source>
</evidence>
<evidence type="ECO:0000313" key="2">
    <source>
        <dbReference type="EMBL" id="MFC1572617.1"/>
    </source>
</evidence>
<feature type="chain" id="PRO_5046044652" description="Sulfatase-modifying factor enzyme domain-containing protein" evidence="1">
    <location>
        <begin position="21"/>
        <end position="69"/>
    </location>
</feature>
<keyword evidence="1" id="KW-0732">Signal</keyword>
<accession>A0ABV6YJU8</accession>
<proteinExistence type="predicted"/>
<evidence type="ECO:0008006" key="4">
    <source>
        <dbReference type="Google" id="ProtNLM"/>
    </source>
</evidence>
<dbReference type="Proteomes" id="UP001593833">
    <property type="component" value="Unassembled WGS sequence"/>
</dbReference>
<evidence type="ECO:0000256" key="1">
    <source>
        <dbReference type="SAM" id="SignalP"/>
    </source>
</evidence>
<keyword evidence="3" id="KW-1185">Reference proteome</keyword>
<name>A0ABV6YJU8_UNCEI</name>
<feature type="signal peptide" evidence="1">
    <location>
        <begin position="1"/>
        <end position="20"/>
    </location>
</feature>